<accession>A0ABY5E4T0</accession>
<keyword evidence="6 7" id="KW-0472">Membrane</keyword>
<evidence type="ECO:0000256" key="6">
    <source>
        <dbReference type="ARBA" id="ARBA00023136"/>
    </source>
</evidence>
<comment type="subcellular location">
    <subcellularLocation>
        <location evidence="1">Cell membrane</location>
        <topology evidence="1">Multi-pass membrane protein</topology>
    </subcellularLocation>
</comment>
<evidence type="ECO:0000256" key="1">
    <source>
        <dbReference type="ARBA" id="ARBA00004651"/>
    </source>
</evidence>
<keyword evidence="9" id="KW-1185">Reference proteome</keyword>
<feature type="transmembrane region" description="Helical" evidence="7">
    <location>
        <begin position="317"/>
        <end position="337"/>
    </location>
</feature>
<comment type="similarity">
    <text evidence="2">Belongs to the chromate ion transporter (CHR) (TC 2.A.51) family.</text>
</comment>
<keyword evidence="4 7" id="KW-0812">Transmembrane</keyword>
<feature type="transmembrane region" description="Helical" evidence="7">
    <location>
        <begin position="343"/>
        <end position="361"/>
    </location>
</feature>
<reference evidence="8" key="1">
    <citation type="submission" date="2022-07" db="EMBL/GenBank/DDBJ databases">
        <title>Arcobacter roscoffensis sp. nov., a marine bacterium isolated from coastal seawater collected from Roscoff, France.</title>
        <authorList>
            <person name="Pascual J."/>
            <person name="Lepeaux C."/>
            <person name="Methner A."/>
            <person name="Overmann J."/>
        </authorList>
    </citation>
    <scope>NUCLEOTIDE SEQUENCE</scope>
    <source>
        <strain evidence="8">ARW1-2F2</strain>
    </source>
</reference>
<feature type="transmembrane region" description="Helical" evidence="7">
    <location>
        <begin position="108"/>
        <end position="131"/>
    </location>
</feature>
<protein>
    <submittedName>
        <fullName evidence="8">Chromate efflux transporter</fullName>
    </submittedName>
</protein>
<evidence type="ECO:0000256" key="4">
    <source>
        <dbReference type="ARBA" id="ARBA00022692"/>
    </source>
</evidence>
<organism evidence="8 9">
    <name type="scientific">Arcobacter roscoffensis</name>
    <dbReference type="NCBI Taxonomy" id="2961520"/>
    <lineage>
        <taxon>Bacteria</taxon>
        <taxon>Pseudomonadati</taxon>
        <taxon>Campylobacterota</taxon>
        <taxon>Epsilonproteobacteria</taxon>
        <taxon>Campylobacterales</taxon>
        <taxon>Arcobacteraceae</taxon>
        <taxon>Arcobacter</taxon>
    </lineage>
</organism>
<feature type="transmembrane region" description="Helical" evidence="7">
    <location>
        <begin position="281"/>
        <end position="305"/>
    </location>
</feature>
<dbReference type="Pfam" id="PF02417">
    <property type="entry name" value="Chromate_transp"/>
    <property type="match status" value="2"/>
</dbReference>
<evidence type="ECO:0000313" key="8">
    <source>
        <dbReference type="EMBL" id="UTJ06549.1"/>
    </source>
</evidence>
<dbReference type="InterPro" id="IPR014047">
    <property type="entry name" value="Chr_Tranpt_l_chain"/>
</dbReference>
<gene>
    <name evidence="8" type="primary">chrA</name>
    <name evidence="8" type="ORF">NJU99_00210</name>
</gene>
<dbReference type="RefSeq" id="WP_254576728.1">
    <property type="nucleotide sequence ID" value="NZ_CP100595.1"/>
</dbReference>
<dbReference type="PIRSF" id="PIRSF004810">
    <property type="entry name" value="ChrA"/>
    <property type="match status" value="1"/>
</dbReference>
<dbReference type="InterPro" id="IPR003370">
    <property type="entry name" value="Chromate_transpt"/>
</dbReference>
<feature type="transmembrane region" description="Helical" evidence="7">
    <location>
        <begin position="252"/>
        <end position="275"/>
    </location>
</feature>
<dbReference type="PANTHER" id="PTHR33567">
    <property type="entry name" value="CHROMATE ION TRANSPORTER (EUROFUNG)"/>
    <property type="match status" value="1"/>
</dbReference>
<dbReference type="PANTHER" id="PTHR33567:SF3">
    <property type="entry name" value="CHROMATE ION TRANSPORTER (EUROFUNG)"/>
    <property type="match status" value="1"/>
</dbReference>
<sequence length="387" mass="42788">MKNYIDIFIKFFTLGLFSFGGPMAHIGYFRKTFVEKLNWLDDSSYSRILALSQFLPGPSSSQVGFAIGLKKGGLIGAITAFVAFTFPSFILLYFIATFDLSSSQNSSIEALIIGLKLFAVVIVSDAIISMFKSFCKDKLTISIFAISTILLISFSFVYMQILVLVFAGVVSYFFVKKENKKEENSTNIKSKKFPLFIFFALLFILPLIASSSIELKIFSSFYETGSLVFGGGHVVLPLLQDTLGSLVSKDDFILSYSLAQAVPGPMFTIASYLGATITEEQAFMGALIATLAIFLPGFLLILAFYDSFESLSKKQSIKKALIGINAGVVALLFAVLINTVFPNAVYSIFDFLVVLIGLFILRVYKTNIFFLILGFILFGFVKTFFNF</sequence>
<evidence type="ECO:0000256" key="3">
    <source>
        <dbReference type="ARBA" id="ARBA00022475"/>
    </source>
</evidence>
<evidence type="ECO:0000256" key="5">
    <source>
        <dbReference type="ARBA" id="ARBA00022989"/>
    </source>
</evidence>
<feature type="transmembrane region" description="Helical" evidence="7">
    <location>
        <begin position="195"/>
        <end position="213"/>
    </location>
</feature>
<evidence type="ECO:0000256" key="2">
    <source>
        <dbReference type="ARBA" id="ARBA00005262"/>
    </source>
</evidence>
<feature type="transmembrane region" description="Helical" evidence="7">
    <location>
        <begin position="7"/>
        <end position="29"/>
    </location>
</feature>
<name>A0ABY5E4T0_9BACT</name>
<feature type="transmembrane region" description="Helical" evidence="7">
    <location>
        <begin position="74"/>
        <end position="96"/>
    </location>
</feature>
<keyword evidence="3" id="KW-1003">Cell membrane</keyword>
<evidence type="ECO:0000313" key="9">
    <source>
        <dbReference type="Proteomes" id="UP001060012"/>
    </source>
</evidence>
<evidence type="ECO:0000256" key="7">
    <source>
        <dbReference type="SAM" id="Phobius"/>
    </source>
</evidence>
<dbReference type="Proteomes" id="UP001060012">
    <property type="component" value="Chromosome"/>
</dbReference>
<proteinExistence type="inferred from homology"/>
<dbReference type="NCBIfam" id="TIGR00937">
    <property type="entry name" value="2A51"/>
    <property type="match status" value="1"/>
</dbReference>
<keyword evidence="5 7" id="KW-1133">Transmembrane helix</keyword>
<feature type="transmembrane region" description="Helical" evidence="7">
    <location>
        <begin position="143"/>
        <end position="175"/>
    </location>
</feature>
<dbReference type="EMBL" id="CP100595">
    <property type="protein sequence ID" value="UTJ06549.1"/>
    <property type="molecule type" value="Genomic_DNA"/>
</dbReference>
<feature type="transmembrane region" description="Helical" evidence="7">
    <location>
        <begin position="368"/>
        <end position="385"/>
    </location>
</feature>